<accession>K0RVA7</accession>
<comment type="caution">
    <text evidence="1">The sequence shown here is derived from an EMBL/GenBank/DDBJ whole genome shotgun (WGS) entry which is preliminary data.</text>
</comment>
<keyword evidence="2" id="KW-1185">Reference proteome</keyword>
<evidence type="ECO:0000313" key="2">
    <source>
        <dbReference type="Proteomes" id="UP000266841"/>
    </source>
</evidence>
<sequence length="185" mass="21259">MAYKYYLELLRKGLHDEFFTEMRQGMLPFFNDTTYGRSILECSSFVASSSFEDPSVVGQGFLPRLSGSTAEFMSMWTLMMIGPSPFFISEDGNLVFGFKPSVPSWLLRHPATADGFYSIQFKFFTSIDVVYYTKTMRNLYGTRPQRYTVGLRDGSRLDIDGATLPSDLALRLRRVVFVQFIHAYY</sequence>
<gene>
    <name evidence="1" type="ORF">THAOC_22202</name>
</gene>
<evidence type="ECO:0000313" key="1">
    <source>
        <dbReference type="EMBL" id="EJK57723.1"/>
    </source>
</evidence>
<dbReference type="Proteomes" id="UP000266841">
    <property type="component" value="Unassembled WGS sequence"/>
</dbReference>
<organism evidence="1 2">
    <name type="scientific">Thalassiosira oceanica</name>
    <name type="common">Marine diatom</name>
    <dbReference type="NCBI Taxonomy" id="159749"/>
    <lineage>
        <taxon>Eukaryota</taxon>
        <taxon>Sar</taxon>
        <taxon>Stramenopiles</taxon>
        <taxon>Ochrophyta</taxon>
        <taxon>Bacillariophyta</taxon>
        <taxon>Coscinodiscophyceae</taxon>
        <taxon>Thalassiosirophycidae</taxon>
        <taxon>Thalassiosirales</taxon>
        <taxon>Thalassiosiraceae</taxon>
        <taxon>Thalassiosira</taxon>
    </lineage>
</organism>
<name>K0RVA7_THAOC</name>
<dbReference type="OrthoDB" id="407947at2759"/>
<dbReference type="eggNOG" id="ENOG502RIF7">
    <property type="taxonomic scope" value="Eukaryota"/>
</dbReference>
<reference evidence="1 2" key="1">
    <citation type="journal article" date="2012" name="Genome Biol.">
        <title>Genome and low-iron response of an oceanic diatom adapted to chronic iron limitation.</title>
        <authorList>
            <person name="Lommer M."/>
            <person name="Specht M."/>
            <person name="Roy A.S."/>
            <person name="Kraemer L."/>
            <person name="Andreson R."/>
            <person name="Gutowska M.A."/>
            <person name="Wolf J."/>
            <person name="Bergner S.V."/>
            <person name="Schilhabel M.B."/>
            <person name="Klostermeier U.C."/>
            <person name="Beiko R.G."/>
            <person name="Rosenstiel P."/>
            <person name="Hippler M."/>
            <person name="Laroche J."/>
        </authorList>
    </citation>
    <scope>NUCLEOTIDE SEQUENCE [LARGE SCALE GENOMIC DNA]</scope>
    <source>
        <strain evidence="1 2">CCMP1005</strain>
    </source>
</reference>
<dbReference type="AlphaFoldDB" id="K0RVA7"/>
<dbReference type="EMBL" id="AGNL01027197">
    <property type="protein sequence ID" value="EJK57723.1"/>
    <property type="molecule type" value="Genomic_DNA"/>
</dbReference>
<protein>
    <submittedName>
        <fullName evidence="1">Uncharacterized protein</fullName>
    </submittedName>
</protein>
<proteinExistence type="predicted"/>